<dbReference type="Proteomes" id="UP000727654">
    <property type="component" value="Unassembled WGS sequence"/>
</dbReference>
<sequence length="274" mass="31093">MHGWDGVSVRRGSLSGAEIDGIKERSKHQALTRTVQDVIDVCNRLAVRHGKAVNAQTRATRQQSIQKIFKDLVRRTEFELIDPFNLTQEHIVALVDVWLRDGLSARTIVSNLSSLRIFCRWVGKADLVKSPEEYVADAARVRVVRATPRDTSDLRNIEIFDEKLNRVMDYDERVGHQLLAIRAFGLKVDEAICFKPHLVGEDGGLRLMRGSTAGRSLVIPLDTEDRRRALVLLKEFASRNKARGGIADKLKSREAQKKRFHYVLSKCSITLREL</sequence>
<keyword evidence="1" id="KW-0229">DNA integration</keyword>
<reference evidence="4 5" key="1">
    <citation type="submission" date="2021-08" db="EMBL/GenBank/DDBJ databases">
        <authorList>
            <person name="Peeters C."/>
        </authorList>
    </citation>
    <scope>NUCLEOTIDE SEQUENCE [LARGE SCALE GENOMIC DNA]</scope>
    <source>
        <strain evidence="4 5">LMG 23992</strain>
    </source>
</reference>
<keyword evidence="2" id="KW-0238">DNA-binding</keyword>
<gene>
    <name evidence="4" type="ORF">LMG23992_02268</name>
</gene>
<keyword evidence="5" id="KW-1185">Reference proteome</keyword>
<feature type="domain" description="Core-binding (CB)" evidence="3">
    <location>
        <begin position="40"/>
        <end position="123"/>
    </location>
</feature>
<dbReference type="PROSITE" id="PS51900">
    <property type="entry name" value="CB"/>
    <property type="match status" value="1"/>
</dbReference>
<evidence type="ECO:0000259" key="3">
    <source>
        <dbReference type="PROSITE" id="PS51900"/>
    </source>
</evidence>
<organism evidence="4 5">
    <name type="scientific">Cupriavidus laharis</name>
    <dbReference type="NCBI Taxonomy" id="151654"/>
    <lineage>
        <taxon>Bacteria</taxon>
        <taxon>Pseudomonadati</taxon>
        <taxon>Pseudomonadota</taxon>
        <taxon>Betaproteobacteria</taxon>
        <taxon>Burkholderiales</taxon>
        <taxon>Burkholderiaceae</taxon>
        <taxon>Cupriavidus</taxon>
    </lineage>
</organism>
<accession>A0ABM8WYA7</accession>
<proteinExistence type="predicted"/>
<evidence type="ECO:0000313" key="5">
    <source>
        <dbReference type="Proteomes" id="UP000727654"/>
    </source>
</evidence>
<evidence type="ECO:0000256" key="1">
    <source>
        <dbReference type="ARBA" id="ARBA00022908"/>
    </source>
</evidence>
<dbReference type="Pfam" id="PF12834">
    <property type="entry name" value="Phage_int_SAM_2"/>
    <property type="match status" value="1"/>
</dbReference>
<dbReference type="EMBL" id="CAJZAI010000004">
    <property type="protein sequence ID" value="CAG9172564.1"/>
    <property type="molecule type" value="Genomic_DNA"/>
</dbReference>
<evidence type="ECO:0000313" key="4">
    <source>
        <dbReference type="EMBL" id="CAG9172564.1"/>
    </source>
</evidence>
<evidence type="ECO:0000256" key="2">
    <source>
        <dbReference type="PROSITE-ProRule" id="PRU01248"/>
    </source>
</evidence>
<dbReference type="InterPro" id="IPR044068">
    <property type="entry name" value="CB"/>
</dbReference>
<dbReference type="InterPro" id="IPR024457">
    <property type="entry name" value="Putative_integrase_N"/>
</dbReference>
<name>A0ABM8WYA7_9BURK</name>
<protein>
    <recommendedName>
        <fullName evidence="3">Core-binding (CB) domain-containing protein</fullName>
    </recommendedName>
</protein>
<comment type="caution">
    <text evidence="4">The sequence shown here is derived from an EMBL/GenBank/DDBJ whole genome shotgun (WGS) entry which is preliminary data.</text>
</comment>